<dbReference type="SMART" id="SM00338">
    <property type="entry name" value="BRLZ"/>
    <property type="match status" value="1"/>
</dbReference>
<sequence length="327" mass="37211">MGKLPVHRRQSRFTIGVCPPGANPTSRRLTIEIMKRDSAERLTRLVKKATFASENEAVLTPLQTAEFLEKTMDSSFKSMPHNCYPEIVSDITLTEPDGAIKTNSDFTPYLYSIKPIEEIDITATSQKLSEHETEDSLSAALIELEKFTTLQSAVETEPMEDTRPEEEDIQSPLDSPRIHDFFSSNSLEDLANRPEWEEIFLQQNTLMEQFVEIVDNPSRWRNFADGRAQCSVALSTSTTTKSGLCELQSSTTQCNFAEEKEKDRRQRNNVASRKSRAMKKERFAAMQMEIEHLLITNRKLKTFIDEMDSAIDEAKAIVLTQTKTTNK</sequence>
<evidence type="ECO:0000259" key="2">
    <source>
        <dbReference type="PROSITE" id="PS50217"/>
    </source>
</evidence>
<protein>
    <submittedName>
        <fullName evidence="3">BZIP domain-containing protein</fullName>
    </submittedName>
</protein>
<evidence type="ECO:0000313" key="3">
    <source>
        <dbReference type="WBParaSite" id="MCU_003452-RA"/>
    </source>
</evidence>
<name>A0A5K3EY77_MESCO</name>
<dbReference type="GO" id="GO:0003700">
    <property type="term" value="F:DNA-binding transcription factor activity"/>
    <property type="evidence" value="ECO:0007669"/>
    <property type="project" value="InterPro"/>
</dbReference>
<dbReference type="Pfam" id="PF07716">
    <property type="entry name" value="bZIP_2"/>
    <property type="match status" value="1"/>
</dbReference>
<accession>A0A5K3EY77</accession>
<feature type="compositionally biased region" description="Acidic residues" evidence="1">
    <location>
        <begin position="157"/>
        <end position="169"/>
    </location>
</feature>
<reference evidence="3" key="1">
    <citation type="submission" date="2019-11" db="UniProtKB">
        <authorList>
            <consortium name="WormBaseParasite"/>
        </authorList>
    </citation>
    <scope>IDENTIFICATION</scope>
</reference>
<dbReference type="AlphaFoldDB" id="A0A5K3EY77"/>
<proteinExistence type="predicted"/>
<evidence type="ECO:0000256" key="1">
    <source>
        <dbReference type="SAM" id="MobiDB-lite"/>
    </source>
</evidence>
<dbReference type="InterPro" id="IPR046347">
    <property type="entry name" value="bZIP_sf"/>
</dbReference>
<dbReference type="SUPFAM" id="SSF57959">
    <property type="entry name" value="Leucine zipper domain"/>
    <property type="match status" value="1"/>
</dbReference>
<dbReference type="WBParaSite" id="MCU_003452-RA">
    <property type="protein sequence ID" value="MCU_003452-RA"/>
    <property type="gene ID" value="MCU_003452"/>
</dbReference>
<organism evidence="3">
    <name type="scientific">Mesocestoides corti</name>
    <name type="common">Flatworm</name>
    <dbReference type="NCBI Taxonomy" id="53468"/>
    <lineage>
        <taxon>Eukaryota</taxon>
        <taxon>Metazoa</taxon>
        <taxon>Spiralia</taxon>
        <taxon>Lophotrochozoa</taxon>
        <taxon>Platyhelminthes</taxon>
        <taxon>Cestoda</taxon>
        <taxon>Eucestoda</taxon>
        <taxon>Cyclophyllidea</taxon>
        <taxon>Mesocestoididae</taxon>
        <taxon>Mesocestoides</taxon>
    </lineage>
</organism>
<dbReference type="CDD" id="cd14686">
    <property type="entry name" value="bZIP"/>
    <property type="match status" value="1"/>
</dbReference>
<dbReference type="Gene3D" id="1.20.5.170">
    <property type="match status" value="1"/>
</dbReference>
<feature type="domain" description="BZIP" evidence="2">
    <location>
        <begin position="258"/>
        <end position="321"/>
    </location>
</feature>
<dbReference type="InterPro" id="IPR004827">
    <property type="entry name" value="bZIP"/>
</dbReference>
<dbReference type="PROSITE" id="PS50217">
    <property type="entry name" value="BZIP"/>
    <property type="match status" value="1"/>
</dbReference>
<feature type="region of interest" description="Disordered" evidence="1">
    <location>
        <begin position="154"/>
        <end position="176"/>
    </location>
</feature>